<proteinExistence type="predicted"/>
<dbReference type="EMBL" id="JACHDB010000001">
    <property type="protein sequence ID" value="MBB5435194.1"/>
    <property type="molecule type" value="Genomic_DNA"/>
</dbReference>
<sequence length="144" mass="15351">MWYLRCRAQRAGLRARRAICERPAPVDVAEEPDAGEDPAEAAGTPDSPEALLRAAVRTGVLTGGEAELIAATRLEETTLRAFAERRGAAYWALAKQRSRAEERLVAALRAGDLSTEPPVSGPRGSGLAEFLGARVSKTAWALAL</sequence>
<dbReference type="Proteomes" id="UP000572635">
    <property type="component" value="Unassembled WGS sequence"/>
</dbReference>
<keyword evidence="3" id="KW-1185">Reference proteome</keyword>
<dbReference type="RefSeq" id="WP_184396756.1">
    <property type="nucleotide sequence ID" value="NZ_BAAAJD010000117.1"/>
</dbReference>
<evidence type="ECO:0000256" key="1">
    <source>
        <dbReference type="SAM" id="MobiDB-lite"/>
    </source>
</evidence>
<name>A0A7W8QSA0_9ACTN</name>
<evidence type="ECO:0000313" key="3">
    <source>
        <dbReference type="Proteomes" id="UP000572635"/>
    </source>
</evidence>
<organism evidence="2 3">
    <name type="scientific">Nocardiopsis composta</name>
    <dbReference type="NCBI Taxonomy" id="157465"/>
    <lineage>
        <taxon>Bacteria</taxon>
        <taxon>Bacillati</taxon>
        <taxon>Actinomycetota</taxon>
        <taxon>Actinomycetes</taxon>
        <taxon>Streptosporangiales</taxon>
        <taxon>Nocardiopsidaceae</taxon>
        <taxon>Nocardiopsis</taxon>
    </lineage>
</organism>
<evidence type="ECO:0000313" key="2">
    <source>
        <dbReference type="EMBL" id="MBB5435194.1"/>
    </source>
</evidence>
<feature type="region of interest" description="Disordered" evidence="1">
    <location>
        <begin position="27"/>
        <end position="48"/>
    </location>
</feature>
<dbReference type="AlphaFoldDB" id="A0A7W8QSA0"/>
<comment type="caution">
    <text evidence="2">The sequence shown here is derived from an EMBL/GenBank/DDBJ whole genome shotgun (WGS) entry which is preliminary data.</text>
</comment>
<reference evidence="2 3" key="1">
    <citation type="submission" date="2020-08" db="EMBL/GenBank/DDBJ databases">
        <title>Sequencing the genomes of 1000 actinobacteria strains.</title>
        <authorList>
            <person name="Klenk H.-P."/>
        </authorList>
    </citation>
    <scope>NUCLEOTIDE SEQUENCE [LARGE SCALE GENOMIC DNA]</scope>
    <source>
        <strain evidence="2 3">DSM 44551</strain>
    </source>
</reference>
<protein>
    <submittedName>
        <fullName evidence="2">Uncharacterized protein</fullName>
    </submittedName>
</protein>
<accession>A0A7W8QSA0</accession>
<gene>
    <name evidence="2" type="ORF">HDA36_005278</name>
</gene>
<feature type="compositionally biased region" description="Acidic residues" evidence="1">
    <location>
        <begin position="28"/>
        <end position="39"/>
    </location>
</feature>